<dbReference type="PANTHER" id="PTHR30290:SF10">
    <property type="entry name" value="PERIPLASMIC OLIGOPEPTIDE-BINDING PROTEIN-RELATED"/>
    <property type="match status" value="1"/>
</dbReference>
<keyword evidence="6" id="KW-1133">Transmembrane helix</keyword>
<dbReference type="CDD" id="cd00995">
    <property type="entry name" value="PBP2_NikA_DppA_OppA_like"/>
    <property type="match status" value="1"/>
</dbReference>
<dbReference type="RefSeq" id="WP_280624901.1">
    <property type="nucleotide sequence ID" value="NZ_CP165735.1"/>
</dbReference>
<proteinExistence type="inferred from homology"/>
<dbReference type="PIRSF" id="PIRSF002741">
    <property type="entry name" value="MppA"/>
    <property type="match status" value="1"/>
</dbReference>
<dbReference type="GO" id="GO:1904680">
    <property type="term" value="F:peptide transmembrane transporter activity"/>
    <property type="evidence" value="ECO:0007669"/>
    <property type="project" value="TreeGrafter"/>
</dbReference>
<evidence type="ECO:0000256" key="3">
    <source>
        <dbReference type="ARBA" id="ARBA00022448"/>
    </source>
</evidence>
<dbReference type="GO" id="GO:0030313">
    <property type="term" value="C:cell envelope"/>
    <property type="evidence" value="ECO:0007669"/>
    <property type="project" value="UniProtKB-SubCell"/>
</dbReference>
<gene>
    <name evidence="8" type="ORF">ABQM86_21210</name>
</gene>
<evidence type="ECO:0000256" key="2">
    <source>
        <dbReference type="ARBA" id="ARBA00005695"/>
    </source>
</evidence>
<dbReference type="GO" id="GO:0042597">
    <property type="term" value="C:periplasmic space"/>
    <property type="evidence" value="ECO:0007669"/>
    <property type="project" value="UniProtKB-ARBA"/>
</dbReference>
<evidence type="ECO:0000259" key="7">
    <source>
        <dbReference type="Pfam" id="PF00496"/>
    </source>
</evidence>
<dbReference type="GO" id="GO:0043190">
    <property type="term" value="C:ATP-binding cassette (ABC) transporter complex"/>
    <property type="evidence" value="ECO:0007669"/>
    <property type="project" value="InterPro"/>
</dbReference>
<keyword evidence="6" id="KW-0812">Transmembrane</keyword>
<sequence length="623" mass="66722">MNFQRNVSPERVANAPSSGEKRQPGWRRVAAAVGIGTLAMVPAAAHAAPPSAAAEKPTIKVALTGDIDSLNPFLSVLATSSNILTFQYEPLVQYGAESNEAVPGMADSWTTSPDGKAWTFTLPEDAKWSDGEAITSEDVKWTYDAVKTQDPLKQANGALLDNVVSVDAPNETTVVINLEQAQAPNPGTELPIVPAHVWKELPDPAAFENSENTVGSGPFIITKYDKNSGIQLKTNENYRNGAAKVAGVTYVPYKNSDAAVQALKTGEVDVVSGLTPAQYQALQSVEGITTNAGEGRRYSAVGINPGAKDAAGNPMGDGHPALHDKTVRQAIARAIDSKVLLEKVIQGLGTLGTGEVPKTYPLYHWEAKPEELTNSYDPAAANKMLDDAGYAKGADGIRVDKEGRALNLRLMGRSTNPSHQQMADFIKPWLKEIGINATVEMKSSAQVNDESTLGNYDLYFTGWGLGPDPDFQLSINQCSSRPNSDGTGSTSESNWCSEEFDSLYKAQHVALDQKKRSELVTEAQKLIYEAAPNKVLFYENALEAYRSDRFTGFVKQPTNGGVIMGQNGPWGLHGATPVVEASQASQTSDSGTTTWWIVGGLVVAVAIAAVVIRRKNATADERE</sequence>
<dbReference type="PANTHER" id="PTHR30290">
    <property type="entry name" value="PERIPLASMIC BINDING COMPONENT OF ABC TRANSPORTER"/>
    <property type="match status" value="1"/>
</dbReference>
<dbReference type="InterPro" id="IPR030678">
    <property type="entry name" value="Peptide/Ni-bd"/>
</dbReference>
<feature type="region of interest" description="Disordered" evidence="5">
    <location>
        <begin position="1"/>
        <end position="26"/>
    </location>
</feature>
<dbReference type="InterPro" id="IPR039424">
    <property type="entry name" value="SBP_5"/>
</dbReference>
<reference evidence="8" key="1">
    <citation type="submission" date="2024-07" db="EMBL/GenBank/DDBJ databases">
        <authorList>
            <person name="Li J."/>
            <person name="Wei H."/>
            <person name="Ma J."/>
        </authorList>
    </citation>
    <scope>NUCLEOTIDE SEQUENCE</scope>
    <source>
        <strain evidence="8">AMU7</strain>
    </source>
</reference>
<keyword evidence="6" id="KW-0472">Membrane</keyword>
<evidence type="ECO:0000256" key="5">
    <source>
        <dbReference type="SAM" id="MobiDB-lite"/>
    </source>
</evidence>
<dbReference type="SUPFAM" id="SSF53850">
    <property type="entry name" value="Periplasmic binding protein-like II"/>
    <property type="match status" value="1"/>
</dbReference>
<protein>
    <submittedName>
        <fullName evidence="8">ABC transporter substrate-binding protein</fullName>
    </submittedName>
</protein>
<dbReference type="Pfam" id="PF00496">
    <property type="entry name" value="SBP_bac_5"/>
    <property type="match status" value="1"/>
</dbReference>
<name>A0AB39YM73_9MICC</name>
<dbReference type="Gene3D" id="3.40.190.10">
    <property type="entry name" value="Periplasmic binding protein-like II"/>
    <property type="match status" value="1"/>
</dbReference>
<feature type="transmembrane region" description="Helical" evidence="6">
    <location>
        <begin position="593"/>
        <end position="612"/>
    </location>
</feature>
<dbReference type="Gene3D" id="3.10.105.10">
    <property type="entry name" value="Dipeptide-binding Protein, Domain 3"/>
    <property type="match status" value="1"/>
</dbReference>
<organism evidence="8">
    <name type="scientific">Paenarthrobacter sp. AMU7</name>
    <dbReference type="NCBI Taxonomy" id="3162492"/>
    <lineage>
        <taxon>Bacteria</taxon>
        <taxon>Bacillati</taxon>
        <taxon>Actinomycetota</taxon>
        <taxon>Actinomycetes</taxon>
        <taxon>Micrococcales</taxon>
        <taxon>Micrococcaceae</taxon>
        <taxon>Paenarthrobacter</taxon>
    </lineage>
</organism>
<dbReference type="AlphaFoldDB" id="A0AB39YM73"/>
<dbReference type="EMBL" id="CP165735">
    <property type="protein sequence ID" value="XDV71445.1"/>
    <property type="molecule type" value="Genomic_DNA"/>
</dbReference>
<evidence type="ECO:0000256" key="1">
    <source>
        <dbReference type="ARBA" id="ARBA00004196"/>
    </source>
</evidence>
<dbReference type="GO" id="GO:0015833">
    <property type="term" value="P:peptide transport"/>
    <property type="evidence" value="ECO:0007669"/>
    <property type="project" value="TreeGrafter"/>
</dbReference>
<keyword evidence="3" id="KW-0813">Transport</keyword>
<accession>A0AB39YM73</accession>
<dbReference type="InterPro" id="IPR000914">
    <property type="entry name" value="SBP_5_dom"/>
</dbReference>
<evidence type="ECO:0000256" key="6">
    <source>
        <dbReference type="SAM" id="Phobius"/>
    </source>
</evidence>
<comment type="similarity">
    <text evidence="2">Belongs to the bacterial solute-binding protein 5 family.</text>
</comment>
<evidence type="ECO:0000256" key="4">
    <source>
        <dbReference type="ARBA" id="ARBA00022729"/>
    </source>
</evidence>
<evidence type="ECO:0000313" key="8">
    <source>
        <dbReference type="EMBL" id="XDV71445.1"/>
    </source>
</evidence>
<comment type="subcellular location">
    <subcellularLocation>
        <location evidence="1">Cell envelope</location>
    </subcellularLocation>
</comment>
<feature type="domain" description="Solute-binding protein family 5" evidence="7">
    <location>
        <begin position="101"/>
        <end position="479"/>
    </location>
</feature>
<keyword evidence="4" id="KW-0732">Signal</keyword>